<dbReference type="Proteomes" id="UP000095185">
    <property type="component" value="Chromosome"/>
</dbReference>
<evidence type="ECO:0000313" key="3">
    <source>
        <dbReference type="Proteomes" id="UP000095185"/>
    </source>
</evidence>
<reference evidence="2" key="1">
    <citation type="submission" date="2016-09" db="EMBL/GenBank/DDBJ databases">
        <title>Genome sequence of Chlorobaculum limnaeum.</title>
        <authorList>
            <person name="Liu Z."/>
            <person name="Tank M."/>
            <person name="Bryant D.A."/>
        </authorList>
    </citation>
    <scope>NUCLEOTIDE SEQUENCE [LARGE SCALE GENOMIC DNA]</scope>
    <source>
        <strain evidence="2">DSM 1677</strain>
    </source>
</reference>
<dbReference type="EMBL" id="CP017305">
    <property type="protein sequence ID" value="AOS84433.1"/>
    <property type="molecule type" value="Genomic_DNA"/>
</dbReference>
<dbReference type="InterPro" id="IPR035093">
    <property type="entry name" value="RelE/ParE_toxin_dom_sf"/>
</dbReference>
<accession>A0A1D8D2I8</accession>
<keyword evidence="1" id="KW-1277">Toxin-antitoxin system</keyword>
<proteinExistence type="predicted"/>
<evidence type="ECO:0000313" key="2">
    <source>
        <dbReference type="EMBL" id="AOS84433.1"/>
    </source>
</evidence>
<evidence type="ECO:0000256" key="1">
    <source>
        <dbReference type="ARBA" id="ARBA00022649"/>
    </source>
</evidence>
<name>A0A1D8D2I8_CHLLM</name>
<protein>
    <submittedName>
        <fullName evidence="2">Plasmid stabilization protein</fullName>
    </submittedName>
</protein>
<gene>
    <name evidence="2" type="ORF">BIU88_10005</name>
</gene>
<dbReference type="AlphaFoldDB" id="A0A1D8D2I8"/>
<dbReference type="KEGG" id="clz:BIU88_10005"/>
<sequence>MSFNVRFTPEAEDDLLRLYSFLLQEDMLAAEQALTALRKAIDLLRDFPFSCRKAVADNPFLRELLIPFGQSGYVMLFEIDGQQSVTVLAVRHQREDDYH</sequence>
<dbReference type="OrthoDB" id="3268478at2"/>
<organism evidence="2 3">
    <name type="scientific">Chlorobaculum limnaeum</name>
    <dbReference type="NCBI Taxonomy" id="274537"/>
    <lineage>
        <taxon>Bacteria</taxon>
        <taxon>Pseudomonadati</taxon>
        <taxon>Chlorobiota</taxon>
        <taxon>Chlorobiia</taxon>
        <taxon>Chlorobiales</taxon>
        <taxon>Chlorobiaceae</taxon>
        <taxon>Chlorobaculum</taxon>
    </lineage>
</organism>
<dbReference type="Gene3D" id="3.30.2310.20">
    <property type="entry name" value="RelE-like"/>
    <property type="match status" value="1"/>
</dbReference>
<dbReference type="InterPro" id="IPR007712">
    <property type="entry name" value="RelE/ParE_toxin"/>
</dbReference>
<dbReference type="RefSeq" id="WP_069810625.1">
    <property type="nucleotide sequence ID" value="NZ_CP017305.1"/>
</dbReference>
<dbReference type="STRING" id="274537.BIU88_10005"/>
<keyword evidence="3" id="KW-1185">Reference proteome</keyword>
<dbReference type="Pfam" id="PF05016">
    <property type="entry name" value="ParE_toxin"/>
    <property type="match status" value="1"/>
</dbReference>